<sequence length="140" mass="16208">MKWLIRFSLLLCVLLYGENSHLFAATGQNTIRAASGKAGVKQPVIYHRSTLQQGVLALFYAADFPNPENGSDYLSETEIEEEEETSSCRRQSDVDEYCITFFNARPPVCCYWYSNNRLPFSYHSFHNESCRFILYRAIRI</sequence>
<dbReference type="AlphaFoldDB" id="A0A4Q1DAE5"/>
<reference evidence="2 3" key="1">
    <citation type="submission" date="2019-01" db="EMBL/GenBank/DDBJ databases">
        <title>Filimonas sp. strain TTM-71.</title>
        <authorList>
            <person name="Chen W.-M."/>
        </authorList>
    </citation>
    <scope>NUCLEOTIDE SEQUENCE [LARGE SCALE GENOMIC DNA]</scope>
    <source>
        <strain evidence="2 3">TTM-71</strain>
    </source>
</reference>
<keyword evidence="3" id="KW-1185">Reference proteome</keyword>
<accession>A0A4Q1DAE5</accession>
<feature type="signal peptide" evidence="1">
    <location>
        <begin position="1"/>
        <end position="24"/>
    </location>
</feature>
<dbReference type="RefSeq" id="WP_129002122.1">
    <property type="nucleotide sequence ID" value="NZ_SDHZ01000001.1"/>
</dbReference>
<proteinExistence type="predicted"/>
<comment type="caution">
    <text evidence="2">The sequence shown here is derived from an EMBL/GenBank/DDBJ whole genome shotgun (WGS) entry which is preliminary data.</text>
</comment>
<keyword evidence="1" id="KW-0732">Signal</keyword>
<dbReference type="EMBL" id="SDHZ01000001">
    <property type="protein sequence ID" value="RXK86372.1"/>
    <property type="molecule type" value="Genomic_DNA"/>
</dbReference>
<gene>
    <name evidence="2" type="ORF">ESB13_06085</name>
</gene>
<feature type="chain" id="PRO_5020485780" evidence="1">
    <location>
        <begin position="25"/>
        <end position="140"/>
    </location>
</feature>
<evidence type="ECO:0000313" key="3">
    <source>
        <dbReference type="Proteomes" id="UP000290545"/>
    </source>
</evidence>
<dbReference type="Proteomes" id="UP000290545">
    <property type="component" value="Unassembled WGS sequence"/>
</dbReference>
<evidence type="ECO:0000256" key="1">
    <source>
        <dbReference type="SAM" id="SignalP"/>
    </source>
</evidence>
<organism evidence="2 3">
    <name type="scientific">Filimonas effusa</name>
    <dbReference type="NCBI Taxonomy" id="2508721"/>
    <lineage>
        <taxon>Bacteria</taxon>
        <taxon>Pseudomonadati</taxon>
        <taxon>Bacteroidota</taxon>
        <taxon>Chitinophagia</taxon>
        <taxon>Chitinophagales</taxon>
        <taxon>Chitinophagaceae</taxon>
        <taxon>Filimonas</taxon>
    </lineage>
</organism>
<protein>
    <submittedName>
        <fullName evidence="2">Uncharacterized protein</fullName>
    </submittedName>
</protein>
<name>A0A4Q1DAE5_9BACT</name>
<evidence type="ECO:0000313" key="2">
    <source>
        <dbReference type="EMBL" id="RXK86372.1"/>
    </source>
</evidence>